<dbReference type="Gene3D" id="3.40.50.300">
    <property type="entry name" value="P-loop containing nucleotide triphosphate hydrolases"/>
    <property type="match status" value="1"/>
</dbReference>
<name>A0A813V1W0_9BILA</name>
<dbReference type="EMBL" id="CAJNOQ010000721">
    <property type="protein sequence ID" value="CAF0831582.1"/>
    <property type="molecule type" value="Genomic_DNA"/>
</dbReference>
<dbReference type="GO" id="GO:0005525">
    <property type="term" value="F:GTP binding"/>
    <property type="evidence" value="ECO:0007669"/>
    <property type="project" value="UniProtKB-UniRule"/>
</dbReference>
<dbReference type="PANTHER" id="PTHR11259">
    <property type="entry name" value="RAS-RELATED GTP BINDING RAG/GTR YEAST"/>
    <property type="match status" value="1"/>
</dbReference>
<comment type="caution">
    <text evidence="6">The sequence shown here is derived from an EMBL/GenBank/DDBJ whole genome shotgun (WGS) entry which is preliminary data.</text>
</comment>
<protein>
    <recommendedName>
        <fullName evidence="9">GTP-binding protein</fullName>
    </recommendedName>
</protein>
<dbReference type="GO" id="GO:1990131">
    <property type="term" value="C:Gtr1-Gtr2 GTPase complex"/>
    <property type="evidence" value="ECO:0007669"/>
    <property type="project" value="TreeGrafter"/>
</dbReference>
<dbReference type="GO" id="GO:0003924">
    <property type="term" value="F:GTPase activity"/>
    <property type="evidence" value="ECO:0007669"/>
    <property type="project" value="TreeGrafter"/>
</dbReference>
<dbReference type="GO" id="GO:0010507">
    <property type="term" value="P:negative regulation of autophagy"/>
    <property type="evidence" value="ECO:0007669"/>
    <property type="project" value="TreeGrafter"/>
</dbReference>
<evidence type="ECO:0000256" key="3">
    <source>
        <dbReference type="ARBA" id="ARBA00023134"/>
    </source>
</evidence>
<evidence type="ECO:0000256" key="1">
    <source>
        <dbReference type="ARBA" id="ARBA00007756"/>
    </source>
</evidence>
<proteinExistence type="inferred from homology"/>
<accession>A0A813V1W0</accession>
<evidence type="ECO:0000256" key="2">
    <source>
        <dbReference type="ARBA" id="ARBA00022741"/>
    </source>
</evidence>
<evidence type="ECO:0000256" key="4">
    <source>
        <dbReference type="ARBA" id="ARBA00049117"/>
    </source>
</evidence>
<reference evidence="6" key="1">
    <citation type="submission" date="2021-02" db="EMBL/GenBank/DDBJ databases">
        <authorList>
            <person name="Nowell W R."/>
        </authorList>
    </citation>
    <scope>NUCLEOTIDE SEQUENCE</scope>
</reference>
<dbReference type="EMBL" id="CAJOBC010000721">
    <property type="protein sequence ID" value="CAF3618662.1"/>
    <property type="molecule type" value="Genomic_DNA"/>
</dbReference>
<dbReference type="Pfam" id="PF04670">
    <property type="entry name" value="Gtr1_RagA"/>
    <property type="match status" value="1"/>
</dbReference>
<keyword evidence="8" id="KW-1185">Reference proteome</keyword>
<comment type="similarity">
    <text evidence="1 5">Belongs to the GTR/RAG GTP-binding protein family.</text>
</comment>
<dbReference type="Proteomes" id="UP000681722">
    <property type="component" value="Unassembled WGS sequence"/>
</dbReference>
<dbReference type="Proteomes" id="UP000663829">
    <property type="component" value="Unassembled WGS sequence"/>
</dbReference>
<evidence type="ECO:0008006" key="9">
    <source>
        <dbReference type="Google" id="ProtNLM"/>
    </source>
</evidence>
<dbReference type="InterPro" id="IPR006762">
    <property type="entry name" value="Gtr1_RagA"/>
</dbReference>
<dbReference type="GO" id="GO:1904263">
    <property type="term" value="P:positive regulation of TORC1 signaling"/>
    <property type="evidence" value="ECO:0007669"/>
    <property type="project" value="TreeGrafter"/>
</dbReference>
<evidence type="ECO:0000313" key="8">
    <source>
        <dbReference type="Proteomes" id="UP000663829"/>
    </source>
</evidence>
<evidence type="ECO:0000256" key="5">
    <source>
        <dbReference type="RuleBase" id="RU367014"/>
    </source>
</evidence>
<keyword evidence="2 5" id="KW-0547">Nucleotide-binding</keyword>
<dbReference type="GO" id="GO:0005764">
    <property type="term" value="C:lysosome"/>
    <property type="evidence" value="ECO:0007669"/>
    <property type="project" value="TreeGrafter"/>
</dbReference>
<evidence type="ECO:0000313" key="7">
    <source>
        <dbReference type="EMBL" id="CAF3618662.1"/>
    </source>
</evidence>
<organism evidence="6 8">
    <name type="scientific">Didymodactylos carnosus</name>
    <dbReference type="NCBI Taxonomy" id="1234261"/>
    <lineage>
        <taxon>Eukaryota</taxon>
        <taxon>Metazoa</taxon>
        <taxon>Spiralia</taxon>
        <taxon>Gnathifera</taxon>
        <taxon>Rotifera</taxon>
        <taxon>Eurotatoria</taxon>
        <taxon>Bdelloidea</taxon>
        <taxon>Philodinida</taxon>
        <taxon>Philodinidae</taxon>
        <taxon>Didymodactylos</taxon>
    </lineage>
</organism>
<dbReference type="GO" id="GO:0009267">
    <property type="term" value="P:cellular response to starvation"/>
    <property type="evidence" value="ECO:0007669"/>
    <property type="project" value="TreeGrafter"/>
</dbReference>
<dbReference type="SUPFAM" id="SSF52540">
    <property type="entry name" value="P-loop containing nucleoside triphosphate hydrolases"/>
    <property type="match status" value="1"/>
</dbReference>
<dbReference type="InterPro" id="IPR027417">
    <property type="entry name" value="P-loop_NTPase"/>
</dbReference>
<dbReference type="OrthoDB" id="26136at2759"/>
<dbReference type="AlphaFoldDB" id="A0A813V1W0"/>
<gene>
    <name evidence="6" type="ORF">GPM918_LOCUS5083</name>
    <name evidence="7" type="ORF">SRO942_LOCUS5084</name>
</gene>
<dbReference type="GO" id="GO:0005634">
    <property type="term" value="C:nucleus"/>
    <property type="evidence" value="ECO:0007669"/>
    <property type="project" value="TreeGrafter"/>
</dbReference>
<dbReference type="PANTHER" id="PTHR11259:SF2">
    <property type="entry name" value="GH16429P"/>
    <property type="match status" value="1"/>
</dbReference>
<comment type="catalytic activity">
    <reaction evidence="4">
        <text>GTP + H2O = GDP + phosphate + H(+)</text>
        <dbReference type="Rhea" id="RHEA:19669"/>
        <dbReference type="ChEBI" id="CHEBI:15377"/>
        <dbReference type="ChEBI" id="CHEBI:15378"/>
        <dbReference type="ChEBI" id="CHEBI:37565"/>
        <dbReference type="ChEBI" id="CHEBI:43474"/>
        <dbReference type="ChEBI" id="CHEBI:58189"/>
    </reaction>
    <physiologicalReaction direction="left-to-right" evidence="4">
        <dbReference type="Rhea" id="RHEA:19670"/>
    </physiologicalReaction>
</comment>
<evidence type="ECO:0000313" key="6">
    <source>
        <dbReference type="EMBL" id="CAF0831582.1"/>
    </source>
</evidence>
<dbReference type="Gene3D" id="3.30.450.190">
    <property type="match status" value="1"/>
</dbReference>
<sequence length="354" mass="41098">MTYLPFENGHLNHFTNGNGNHSNHKQVDDLNDRPKVLIWGLRKSGKTSILKVIFEKMPPGKTFQLPETQVVQIHDLSCGHHVRFQVRDPPGANHTTLYPIEFDKYSSECNALIFVIDAHDEYIEVLELLINTMRHMYDRNRQIRFEVFLHKVDGLQENVKMDIRRDLQQRLTDILIEYSMENALINFYLTSIYDHSIHEAFSKVIQNQMRQLRALENMLQMICTSTQLDKIFLCDVNNKIVLATDNKPVEPQIYELCCDLIDVYVDIANIYGSNNNNPVLDSMSFCTIELSIGVVLYLKDINEVLALICLVRKESAIKEGLIEHNLQCLKNTVEKLFVHDRLVQMDDLNIHNVE</sequence>
<keyword evidence="3 5" id="KW-0342">GTP-binding</keyword>